<comment type="caution">
    <text evidence="3">The sequence shown here is derived from an EMBL/GenBank/DDBJ whole genome shotgun (WGS) entry which is preliminary data.</text>
</comment>
<accession>A0ABT8F5A7</accession>
<dbReference type="PANTHER" id="PTHR42760">
    <property type="entry name" value="SHORT-CHAIN DEHYDROGENASES/REDUCTASES FAMILY MEMBER"/>
    <property type="match status" value="1"/>
</dbReference>
<dbReference type="PRINTS" id="PR00080">
    <property type="entry name" value="SDRFAMILY"/>
</dbReference>
<dbReference type="EMBL" id="JAUHJS010000004">
    <property type="protein sequence ID" value="MDN4165575.1"/>
    <property type="molecule type" value="Genomic_DNA"/>
</dbReference>
<dbReference type="InterPro" id="IPR036291">
    <property type="entry name" value="NAD(P)-bd_dom_sf"/>
</dbReference>
<dbReference type="SUPFAM" id="SSF51735">
    <property type="entry name" value="NAD(P)-binding Rossmann-fold domains"/>
    <property type="match status" value="1"/>
</dbReference>
<evidence type="ECO:0000256" key="2">
    <source>
        <dbReference type="ARBA" id="ARBA00023002"/>
    </source>
</evidence>
<comment type="similarity">
    <text evidence="1">Belongs to the short-chain dehydrogenases/reductases (SDR) family.</text>
</comment>
<dbReference type="PRINTS" id="PR00081">
    <property type="entry name" value="GDHRDH"/>
</dbReference>
<reference evidence="3" key="1">
    <citation type="submission" date="2023-06" db="EMBL/GenBank/DDBJ databases">
        <title>Cytophagales bacterium Strain LB-30, isolated from soil.</title>
        <authorList>
            <person name="Liu B."/>
        </authorList>
    </citation>
    <scope>NUCLEOTIDE SEQUENCE</scope>
    <source>
        <strain evidence="3">LB-30</strain>
    </source>
</reference>
<gene>
    <name evidence="3" type="ORF">QWY31_08685</name>
</gene>
<name>A0ABT8F5A7_9BACT</name>
<sequence>MEISLSGKNILLTGTSRGIGAGIAKQLIASGSKVALHYNQNSEAAHQLQKSLGAKAHLFQADLSKALEVNRLFNEVEQKFGEIHGLVNNAGIAISSPIESNDVQWIDDWLKTIDINLNAAALLCKKSVQHFLDKGIAGRIVNISSRAAFRGDTSDYMAYAASKSGMLALTRTLAKAYGKKGIVAFSIAPGFTKTDMAQQFMDQYGEEYAKNDIALAELTLPENIAPMVVMLLSGLADHATGTSIDMNAGSYFH</sequence>
<dbReference type="Proteomes" id="UP001168552">
    <property type="component" value="Unassembled WGS sequence"/>
</dbReference>
<dbReference type="Gene3D" id="3.40.50.720">
    <property type="entry name" value="NAD(P)-binding Rossmann-like Domain"/>
    <property type="match status" value="1"/>
</dbReference>
<dbReference type="PANTHER" id="PTHR42760:SF133">
    <property type="entry name" value="3-OXOACYL-[ACYL-CARRIER-PROTEIN] REDUCTASE"/>
    <property type="match status" value="1"/>
</dbReference>
<keyword evidence="2" id="KW-0560">Oxidoreductase</keyword>
<keyword evidence="4" id="KW-1185">Reference proteome</keyword>
<dbReference type="CDD" id="cd05233">
    <property type="entry name" value="SDR_c"/>
    <property type="match status" value="1"/>
</dbReference>
<organism evidence="3 4">
    <name type="scientific">Shiella aurantiaca</name>
    <dbReference type="NCBI Taxonomy" id="3058365"/>
    <lineage>
        <taxon>Bacteria</taxon>
        <taxon>Pseudomonadati</taxon>
        <taxon>Bacteroidota</taxon>
        <taxon>Cytophagia</taxon>
        <taxon>Cytophagales</taxon>
        <taxon>Shiellaceae</taxon>
        <taxon>Shiella</taxon>
    </lineage>
</organism>
<evidence type="ECO:0000256" key="1">
    <source>
        <dbReference type="ARBA" id="ARBA00006484"/>
    </source>
</evidence>
<evidence type="ECO:0000313" key="3">
    <source>
        <dbReference type="EMBL" id="MDN4165575.1"/>
    </source>
</evidence>
<dbReference type="InterPro" id="IPR002347">
    <property type="entry name" value="SDR_fam"/>
</dbReference>
<dbReference type="RefSeq" id="WP_320004106.1">
    <property type="nucleotide sequence ID" value="NZ_JAUHJS010000004.1"/>
</dbReference>
<evidence type="ECO:0000313" key="4">
    <source>
        <dbReference type="Proteomes" id="UP001168552"/>
    </source>
</evidence>
<protein>
    <submittedName>
        <fullName evidence="3">SDR family oxidoreductase</fullName>
    </submittedName>
</protein>
<dbReference type="Pfam" id="PF13561">
    <property type="entry name" value="adh_short_C2"/>
    <property type="match status" value="1"/>
</dbReference>
<proteinExistence type="inferred from homology"/>